<gene>
    <name evidence="1" type="ORF">BOX24_05815</name>
</gene>
<sequence length="223" mass="25605">MEKAIEAVVRELLIEAWKCPEKPLSPTHPDPDMPVADERQWDWVTETETFKPGIPRGGIRPFAFGAGHPIAEALWNPVWDAEHERRSYTDEIPLSFPKDLHTFRCAIPVGIKTVREIIDHPWRWATEGDLPDSSGLWGGFLRDDERLFSKKESVGQTAEGKPITWEDLRKGAESVYKRGIGMLDHLARVQEYYRSLRPIDPAKWRVTAEILKEENLPEMAGRK</sequence>
<evidence type="ECO:0000313" key="2">
    <source>
        <dbReference type="Proteomes" id="UP000188586"/>
    </source>
</evidence>
<proteinExistence type="predicted"/>
<dbReference type="AlphaFoldDB" id="A0A1V3SWN8"/>
<name>A0A1V3SWN8_9BACT</name>
<organism evidence="1 2">
    <name type="scientific">Leptospirillum ferriphilum</name>
    <dbReference type="NCBI Taxonomy" id="178606"/>
    <lineage>
        <taxon>Bacteria</taxon>
        <taxon>Pseudomonadati</taxon>
        <taxon>Nitrospirota</taxon>
        <taxon>Nitrospiria</taxon>
        <taxon>Nitrospirales</taxon>
        <taxon>Nitrospiraceae</taxon>
        <taxon>Leptospirillum</taxon>
    </lineage>
</organism>
<reference evidence="1 2" key="1">
    <citation type="submission" date="2016-11" db="EMBL/GenBank/DDBJ databases">
        <title>Comparative genomics of co-occurring bacteria in distinct bioleaching systems unravels niche-specific adaptation.</title>
        <authorList>
            <person name="Zhang X."/>
            <person name="Liu X."/>
            <person name="Yin H."/>
        </authorList>
    </citation>
    <scope>NUCLEOTIDE SEQUENCE [LARGE SCALE GENOMIC DNA]</scope>
    <source>
        <strain evidence="1 2">DX</strain>
    </source>
</reference>
<dbReference type="Proteomes" id="UP000188586">
    <property type="component" value="Unassembled WGS sequence"/>
</dbReference>
<protein>
    <submittedName>
        <fullName evidence="1">Uncharacterized protein</fullName>
    </submittedName>
</protein>
<comment type="caution">
    <text evidence="1">The sequence shown here is derived from an EMBL/GenBank/DDBJ whole genome shotgun (WGS) entry which is preliminary data.</text>
</comment>
<dbReference type="EMBL" id="MPOJ01000010">
    <property type="protein sequence ID" value="OOH72897.1"/>
    <property type="molecule type" value="Genomic_DNA"/>
</dbReference>
<dbReference type="RefSeq" id="WP_014960257.1">
    <property type="nucleotide sequence ID" value="NZ_MPOJ01000010.1"/>
</dbReference>
<accession>A0A1V3SWN8</accession>
<evidence type="ECO:0000313" key="1">
    <source>
        <dbReference type="EMBL" id="OOH72897.1"/>
    </source>
</evidence>